<evidence type="ECO:0000313" key="3">
    <source>
        <dbReference type="Proteomes" id="UP000032552"/>
    </source>
</evidence>
<sequence>MLKLYTDGATKGNPGPAGIGILVSGLPHQIQKHAALPAMSNHEAEFAAAIAGFELLIQAGLNTTPVAFYSDSKLVIQAIEKQYAKHYPDLAGRLLTLIGQFPLVLPNWLPDRANRGAHMLAQQGLRQSETKI</sequence>
<dbReference type="Proteomes" id="UP000032552">
    <property type="component" value="Unassembled WGS sequence"/>
</dbReference>
<dbReference type="InterPro" id="IPR002156">
    <property type="entry name" value="RNaseH_domain"/>
</dbReference>
<evidence type="ECO:0000259" key="1">
    <source>
        <dbReference type="PROSITE" id="PS50879"/>
    </source>
</evidence>
<organism evidence="2 3">
    <name type="scientific">Lacticaseibacillus paracasei NRIC 0644</name>
    <dbReference type="NCBI Taxonomy" id="1435038"/>
    <lineage>
        <taxon>Bacteria</taxon>
        <taxon>Bacillati</taxon>
        <taxon>Bacillota</taxon>
        <taxon>Bacilli</taxon>
        <taxon>Lactobacillales</taxon>
        <taxon>Lactobacillaceae</taxon>
        <taxon>Lacticaseibacillus</taxon>
    </lineage>
</organism>
<reference evidence="3" key="1">
    <citation type="submission" date="2014-05" db="EMBL/GenBank/DDBJ databases">
        <title>Whole genome sequencing of Lactobacillus casei NRIC0644.</title>
        <authorList>
            <person name="Atarashi H."/>
            <person name="Yoshida Y."/>
            <person name="Fujimura S."/>
            <person name="Tanaka N."/>
            <person name="Shiwa Y."/>
            <person name="Yoshikawa H."/>
            <person name="Okada S."/>
            <person name="Nakagawa J."/>
        </authorList>
    </citation>
    <scope>NUCLEOTIDE SEQUENCE [LARGE SCALE GENOMIC DNA]</scope>
    <source>
        <strain evidence="3">NRIC0644</strain>
    </source>
</reference>
<dbReference type="Gene3D" id="3.30.420.10">
    <property type="entry name" value="Ribonuclease H-like superfamily/Ribonuclease H"/>
    <property type="match status" value="1"/>
</dbReference>
<dbReference type="GO" id="GO:0003676">
    <property type="term" value="F:nucleic acid binding"/>
    <property type="evidence" value="ECO:0007669"/>
    <property type="project" value="InterPro"/>
</dbReference>
<accession>A0A0C9QE76</accession>
<dbReference type="InterPro" id="IPR012337">
    <property type="entry name" value="RNaseH-like_sf"/>
</dbReference>
<evidence type="ECO:0000313" key="2">
    <source>
        <dbReference type="EMBL" id="GAN36943.1"/>
    </source>
</evidence>
<dbReference type="EMBL" id="BAYM01000089">
    <property type="protein sequence ID" value="GAN36943.1"/>
    <property type="molecule type" value="Genomic_DNA"/>
</dbReference>
<protein>
    <submittedName>
        <fullName evidence="2">Cell wall enzyme ebsB</fullName>
    </submittedName>
</protein>
<name>A0A0C9QE76_LACPA</name>
<proteinExistence type="predicted"/>
<gene>
    <name evidence="2" type="ORF">LC0644_1532</name>
</gene>
<dbReference type="InterPro" id="IPR036397">
    <property type="entry name" value="RNaseH_sf"/>
</dbReference>
<comment type="caution">
    <text evidence="2">The sequence shown here is derived from an EMBL/GenBank/DDBJ whole genome shotgun (WGS) entry which is preliminary data.</text>
</comment>
<dbReference type="SUPFAM" id="SSF53098">
    <property type="entry name" value="Ribonuclease H-like"/>
    <property type="match status" value="1"/>
</dbReference>
<feature type="domain" description="RNase H type-1" evidence="1">
    <location>
        <begin position="1"/>
        <end position="126"/>
    </location>
</feature>
<dbReference type="AlphaFoldDB" id="A0A0C9QE76"/>
<dbReference type="GO" id="GO:0004523">
    <property type="term" value="F:RNA-DNA hybrid ribonuclease activity"/>
    <property type="evidence" value="ECO:0007669"/>
    <property type="project" value="InterPro"/>
</dbReference>
<dbReference type="RefSeq" id="WP_003575133.1">
    <property type="nucleotide sequence ID" value="NZ_BAYM01000089.1"/>
</dbReference>
<dbReference type="CDD" id="cd09279">
    <property type="entry name" value="RNase_HI_like"/>
    <property type="match status" value="1"/>
</dbReference>
<dbReference type="PROSITE" id="PS50879">
    <property type="entry name" value="RNASE_H_1"/>
    <property type="match status" value="1"/>
</dbReference>
<dbReference type="Pfam" id="PF00075">
    <property type="entry name" value="RNase_H"/>
    <property type="match status" value="1"/>
</dbReference>